<organism evidence="1 2">
    <name type="scientific">Limosilactobacillus mucosae</name>
    <name type="common">Lactobacillus mucosae</name>
    <dbReference type="NCBI Taxonomy" id="97478"/>
    <lineage>
        <taxon>Bacteria</taxon>
        <taxon>Bacillati</taxon>
        <taxon>Bacillota</taxon>
        <taxon>Bacilli</taxon>
        <taxon>Lactobacillales</taxon>
        <taxon>Lactobacillaceae</taxon>
        <taxon>Limosilactobacillus</taxon>
    </lineage>
</organism>
<accession>A0A099YA11</accession>
<comment type="caution">
    <text evidence="1">The sequence shown here is derived from an EMBL/GenBank/DDBJ whole genome shotgun (WGS) entry which is preliminary data.</text>
</comment>
<gene>
    <name evidence="1" type="ORF">LX03_04080</name>
</gene>
<proteinExistence type="predicted"/>
<protein>
    <submittedName>
        <fullName evidence="1">Uncharacterized protein</fullName>
    </submittedName>
</protein>
<name>A0A099YA11_LIMMU</name>
<dbReference type="AlphaFoldDB" id="A0A099YA11"/>
<sequence length="147" mass="16311">MDLTKIFSNMDKGPEAIQANFETLKNTFKTTYLSGSDMTNVNGTNEKGSNFCWRLDFDNVSLLFVNLWINDFTGNEKWKSYKNVALPKSFLNGATKIKGIPEQKTEDNGAIVNWTLDTNGQLSVATRGTAIGEHTGIGFAGIFLLFQ</sequence>
<reference evidence="1 2" key="1">
    <citation type="submission" date="2014-09" db="EMBL/GenBank/DDBJ databases">
        <title>Lactobacillus mucosae CRL573 Genome Sequencing.</title>
        <authorList>
            <person name="Bleckwedel J."/>
            <person name="Teran L.C."/>
            <person name="Bonacina J."/>
            <person name="Saavedra L."/>
            <person name="Mozzi F.B."/>
            <person name="Raya R.R."/>
        </authorList>
    </citation>
    <scope>NUCLEOTIDE SEQUENCE [LARGE SCALE GENOMIC DNA]</scope>
    <source>
        <strain evidence="1 2">CRL573</strain>
    </source>
</reference>
<dbReference type="Proteomes" id="UP000030001">
    <property type="component" value="Unassembled WGS sequence"/>
</dbReference>
<evidence type="ECO:0000313" key="1">
    <source>
        <dbReference type="EMBL" id="KGL67124.1"/>
    </source>
</evidence>
<dbReference type="EMBL" id="JROC01000028">
    <property type="protein sequence ID" value="KGL67124.1"/>
    <property type="molecule type" value="Genomic_DNA"/>
</dbReference>
<evidence type="ECO:0000313" key="2">
    <source>
        <dbReference type="Proteomes" id="UP000030001"/>
    </source>
</evidence>